<reference evidence="5 6" key="1">
    <citation type="submission" date="2023-01" db="EMBL/GenBank/DDBJ databases">
        <title>Minimal conservation of predation-associated metabolite biosynthetic gene clusters underscores biosynthetic potential of Myxococcota including descriptions for ten novel species: Archangium lansinium sp. nov., Myxococcus landrumus sp. nov., Nannocystis bai.</title>
        <authorList>
            <person name="Ahearne A."/>
            <person name="Stevens C."/>
            <person name="Dowd S."/>
        </authorList>
    </citation>
    <scope>NUCLEOTIDE SEQUENCE [LARGE SCALE GENOMIC DNA]</scope>
    <source>
        <strain evidence="5 6">WIWO2</strain>
    </source>
</reference>
<dbReference type="EMBL" id="JAQNDK010000002">
    <property type="protein sequence ID" value="MDC0679823.1"/>
    <property type="molecule type" value="Genomic_DNA"/>
</dbReference>
<organism evidence="5 6">
    <name type="scientific">Sorangium atrum</name>
    <dbReference type="NCBI Taxonomy" id="2995308"/>
    <lineage>
        <taxon>Bacteria</taxon>
        <taxon>Pseudomonadati</taxon>
        <taxon>Myxococcota</taxon>
        <taxon>Polyangia</taxon>
        <taxon>Polyangiales</taxon>
        <taxon>Polyangiaceae</taxon>
        <taxon>Sorangium</taxon>
    </lineage>
</organism>
<keyword evidence="6" id="KW-1185">Reference proteome</keyword>
<dbReference type="InterPro" id="IPR022385">
    <property type="entry name" value="Rhs_assc_core"/>
</dbReference>
<feature type="compositionally biased region" description="Gly residues" evidence="2">
    <location>
        <begin position="7"/>
        <end position="19"/>
    </location>
</feature>
<evidence type="ECO:0000259" key="4">
    <source>
        <dbReference type="Pfam" id="PF25023"/>
    </source>
</evidence>
<sequence length="1297" mass="143766">MNPGVFIAGGGGGGGGGRGKGGRGRGGERGAGGKNGKGDASGGGKDAKGCSPGANGGCTNCSRSISRGDPVDVISGEVFTSPETDLFLPGFFNLDITRAYSSARRDEDVGLGFGWRHSLAWTLEETRRGLVLRSGDGGVETLPALDGTGEQASVGPWGILRTEMGYAVRPGNEFIHHFAKTEPTSAVYRLVAVNYRARGWLRLNYEAGRLVCVMDSAGRTIVFHSTQEGRIRSIAVPDPNGDSLIFARFEYNAHGDLIEAIDADGYSTRYGYDEHHRLQRLEYPSGIVFHFVYDDEGSCIETWGNYPGHADAALASEAPPVLRDGHPAKGIYHCRFVYDGDYTEVVDSVRLQRFFRGPADEIGKAVNARGGVTARVFDERERMISLTDPTGATWTWKYDEMDEIGMETNPDAQVLHVRRDTLGREIEIVDPGGGSTAIHRDRFGEVVLMRDQVNGLIQFNHIERGLAREVVDERGGRHLFEYDYHGNCTARTFPNGARYQFMYDYWGRLLRIVNPLGYEIHLRYTRSGRVTHIVDQLGRTTSCRYDGMGNLVSTTEPNGSTTTYEYGGLNWLTRVLHPDGSELRAFYNREGWLLYHLNERGEKSERSYLADGNLSSERQFHGASVRYQRDLLGRITGYDEGDGLHELKLSPAGQILEHVAHDNSARRFEYDPRGELMFASSAEVELTFERDAAGRITKESITVEGATYVVQSWRNEAGDRLALRTSLGHELRVKRDANGRVAALEDRDGRVLSITRSPLGSVQRIDLAAGGAILDARDAANRLRRRHVERLQDGQRSDEPEWIGVGRAHMVDHRYEYTAVDELRSMSTAGGLSDVFEYDARKRLVCRQRADGTRETFHVDPCSNYNEIGARGLERSYAQGNVLTTRGNTQYTYDARGYLIKKTVRSPASPTLETWRYSWNAYGLLESVDRPDGLRVEFLYDAFARRVVKRTLRHGRVTARYHYVWDLMSLIHEVKISDSGVPESVRTYLFEDSDDPMPLGHRDTAGGAWVYYVEDVIGAPTDLIDATGRLLGRLERSVFGKARPAPGSKETTQFRHPGQYDDAETGLHYNRYRYYDPEIGRYISPDPIGYFGGLNLFAYGHNPIGWPDPLGLVIAQLTGAPAAFQNFAGNPGGFPSGGVTSPGLNAPPAGLNPRNNGCGEQKFAQELLAFGKTQQARELPRRQRKYKLEGKFPPCPTCHAALMRAAADANSTVEYMWEQPEGVQNKVTYKGNTNGSCKVKGKGTAGKEVATGYDHDLGAAANPKAATTQGYYGVAFSSKSDATYEKLRQQQKNERKK</sequence>
<protein>
    <submittedName>
        <fullName evidence="5">DUF6531 domain-containing protein</fullName>
    </submittedName>
</protein>
<dbReference type="Pfam" id="PF05593">
    <property type="entry name" value="RHS_repeat"/>
    <property type="match status" value="1"/>
</dbReference>
<dbReference type="RefSeq" id="WP_272097943.1">
    <property type="nucleotide sequence ID" value="NZ_JAQNDK010000002.1"/>
</dbReference>
<feature type="region of interest" description="Disordered" evidence="2">
    <location>
        <begin position="1"/>
        <end position="53"/>
    </location>
</feature>
<dbReference type="Pfam" id="PF25023">
    <property type="entry name" value="TEN_YD-shell"/>
    <property type="match status" value="2"/>
</dbReference>
<feature type="domain" description="Teneurin-like YD-shell" evidence="4">
    <location>
        <begin position="394"/>
        <end position="743"/>
    </location>
</feature>
<accession>A0ABT5C2A5</accession>
<dbReference type="InterPro" id="IPR050708">
    <property type="entry name" value="T6SS_VgrG/RHS"/>
</dbReference>
<dbReference type="InterPro" id="IPR006530">
    <property type="entry name" value="YD"/>
</dbReference>
<dbReference type="NCBIfam" id="TIGR01643">
    <property type="entry name" value="YD_repeat_2x"/>
    <property type="match status" value="4"/>
</dbReference>
<dbReference type="InterPro" id="IPR056823">
    <property type="entry name" value="TEN-like_YD-shell"/>
</dbReference>
<dbReference type="NCBIfam" id="TIGR03696">
    <property type="entry name" value="Rhs_assc_core"/>
    <property type="match status" value="1"/>
</dbReference>
<dbReference type="Pfam" id="PF20148">
    <property type="entry name" value="DUF6531"/>
    <property type="match status" value="1"/>
</dbReference>
<dbReference type="PANTHER" id="PTHR32305">
    <property type="match status" value="1"/>
</dbReference>
<feature type="compositionally biased region" description="Gly residues" evidence="2">
    <location>
        <begin position="29"/>
        <end position="44"/>
    </location>
</feature>
<dbReference type="SUPFAM" id="SSF69304">
    <property type="entry name" value="Tricorn protease N-terminal domain"/>
    <property type="match status" value="1"/>
</dbReference>
<keyword evidence="1" id="KW-0677">Repeat</keyword>
<evidence type="ECO:0000256" key="2">
    <source>
        <dbReference type="SAM" id="MobiDB-lite"/>
    </source>
</evidence>
<proteinExistence type="predicted"/>
<evidence type="ECO:0000256" key="1">
    <source>
        <dbReference type="ARBA" id="ARBA00022737"/>
    </source>
</evidence>
<dbReference type="InterPro" id="IPR031325">
    <property type="entry name" value="RHS_repeat"/>
</dbReference>
<feature type="domain" description="DUF6531" evidence="3">
    <location>
        <begin position="68"/>
        <end position="139"/>
    </location>
</feature>
<dbReference type="Gene3D" id="2.180.10.10">
    <property type="entry name" value="RHS repeat-associated core"/>
    <property type="match status" value="2"/>
</dbReference>
<gene>
    <name evidence="5" type="ORF">POL72_18930</name>
</gene>
<evidence type="ECO:0000313" key="5">
    <source>
        <dbReference type="EMBL" id="MDC0679823.1"/>
    </source>
</evidence>
<evidence type="ECO:0000259" key="3">
    <source>
        <dbReference type="Pfam" id="PF20148"/>
    </source>
</evidence>
<name>A0ABT5C2A5_9BACT</name>
<dbReference type="InterPro" id="IPR045351">
    <property type="entry name" value="DUF6531"/>
</dbReference>
<dbReference type="PANTHER" id="PTHR32305:SF15">
    <property type="entry name" value="PROTEIN RHSA-RELATED"/>
    <property type="match status" value="1"/>
</dbReference>
<feature type="domain" description="Teneurin-like YD-shell" evidence="4">
    <location>
        <begin position="836"/>
        <end position="1086"/>
    </location>
</feature>
<evidence type="ECO:0000313" key="6">
    <source>
        <dbReference type="Proteomes" id="UP001217485"/>
    </source>
</evidence>
<comment type="caution">
    <text evidence="5">The sequence shown here is derived from an EMBL/GenBank/DDBJ whole genome shotgun (WGS) entry which is preliminary data.</text>
</comment>
<dbReference type="Proteomes" id="UP001217485">
    <property type="component" value="Unassembled WGS sequence"/>
</dbReference>